<reference evidence="2 3" key="1">
    <citation type="submission" date="2017-03" db="EMBL/GenBank/DDBJ databases">
        <title>Sulfur activation and transportation mechanism of thermophilic Archaea Acidianus manzaensis YN-25.</title>
        <authorList>
            <person name="Ma Y."/>
            <person name="Yang Y."/>
            <person name="Xia J."/>
        </authorList>
    </citation>
    <scope>NUCLEOTIDE SEQUENCE [LARGE SCALE GENOMIC DNA]</scope>
    <source>
        <strain evidence="2 3">YN-25</strain>
    </source>
</reference>
<dbReference type="STRING" id="282676.B6F84_05660"/>
<dbReference type="GO" id="GO:0005886">
    <property type="term" value="C:plasma membrane"/>
    <property type="evidence" value="ECO:0007669"/>
    <property type="project" value="TreeGrafter"/>
</dbReference>
<keyword evidence="3" id="KW-1185">Reference proteome</keyword>
<dbReference type="PANTHER" id="PTHR43255">
    <property type="entry name" value="IRON-SULFUR-BINDING OXIDOREDUCTASE FADF-RELATED-RELATED"/>
    <property type="match status" value="1"/>
</dbReference>
<dbReference type="PANTHER" id="PTHR43255:SF2">
    <property type="entry name" value="HETERODISULFIDE REDUCTASE RELATED PROTEIN"/>
    <property type="match status" value="1"/>
</dbReference>
<dbReference type="OrthoDB" id="42878at2157"/>
<protein>
    <submittedName>
        <fullName evidence="2">Heterodisulfide reductase subunit D</fullName>
    </submittedName>
</protein>
<dbReference type="Proteomes" id="UP000193404">
    <property type="component" value="Chromosome"/>
</dbReference>
<organism evidence="2 3">
    <name type="scientific">Acidianus manzaensis</name>
    <dbReference type="NCBI Taxonomy" id="282676"/>
    <lineage>
        <taxon>Archaea</taxon>
        <taxon>Thermoproteota</taxon>
        <taxon>Thermoprotei</taxon>
        <taxon>Sulfolobales</taxon>
        <taxon>Sulfolobaceae</taxon>
        <taxon>Acidianus</taxon>
    </lineage>
</organism>
<dbReference type="RefSeq" id="WP_148691342.1">
    <property type="nucleotide sequence ID" value="NZ_CP020477.1"/>
</dbReference>
<dbReference type="GO" id="GO:0016491">
    <property type="term" value="F:oxidoreductase activity"/>
    <property type="evidence" value="ECO:0007669"/>
    <property type="project" value="UniProtKB-ARBA"/>
</dbReference>
<proteinExistence type="predicted"/>
<evidence type="ECO:0000259" key="1">
    <source>
        <dbReference type="Pfam" id="PF02754"/>
    </source>
</evidence>
<dbReference type="KEGG" id="aman:B6F84_05660"/>
<evidence type="ECO:0000313" key="2">
    <source>
        <dbReference type="EMBL" id="ARM75572.1"/>
    </source>
</evidence>
<dbReference type="AlphaFoldDB" id="A0A1W6JZB0"/>
<evidence type="ECO:0000313" key="3">
    <source>
        <dbReference type="Proteomes" id="UP000193404"/>
    </source>
</evidence>
<dbReference type="Pfam" id="PF02754">
    <property type="entry name" value="CCG"/>
    <property type="match status" value="1"/>
</dbReference>
<dbReference type="GeneID" id="41590386"/>
<dbReference type="InterPro" id="IPR004017">
    <property type="entry name" value="Cys_rich_dom"/>
</dbReference>
<sequence length="300" mass="34540">MIEEGQLDFIRRLVFKYLMEDYMPFPVNKTSCYEWANGLNIKKGGETILYTGCSYQLASIGQKFDDFLPKIYKIKGIESLSTFGKKFLKIRDERAIKILKNISLLLKKANVDFGYLYEDEPYSGTILLEMGMLEEFKEYGKKLIDLFNSHGVKNIITVDPHTHYTLYRLKELLSFDVEIKNYLEILSGKDLHSTYKEEYVFHDSCLYSRFLGMRDVIREVIKNAGITIKEDDMITGKETSMCCGGPLAPINKEISEKIAKNRAESLKTVSKKVLLACPFCYVNLSPYVESYDIAEVISNE</sequence>
<gene>
    <name evidence="2" type="ORF">B6F84_05660</name>
</gene>
<dbReference type="EMBL" id="CP020477">
    <property type="protein sequence ID" value="ARM75572.1"/>
    <property type="molecule type" value="Genomic_DNA"/>
</dbReference>
<feature type="domain" description="Cysteine-rich" evidence="1">
    <location>
        <begin position="199"/>
        <end position="284"/>
    </location>
</feature>
<accession>A0A1W6JZB0</accession>
<name>A0A1W6JZB0_9CREN</name>
<dbReference type="InterPro" id="IPR051460">
    <property type="entry name" value="HdrC_iron-sulfur_subunit"/>
</dbReference>